<dbReference type="GO" id="GO:0046872">
    <property type="term" value="F:metal ion binding"/>
    <property type="evidence" value="ECO:0007669"/>
    <property type="project" value="UniProtKB-KW"/>
</dbReference>
<dbReference type="InterPro" id="IPR033749">
    <property type="entry name" value="Polyprenyl_synt_CS"/>
</dbReference>
<sequence>MSDTARSLIAQTVERVEGTLQEVLSPTSQAGEGPRPARLVEAMRYAALAGGKRLRPALMIESARLLGRTDDGVLVAAAALECIHCYSLVHDDLPAMDDDELRRGRPTTHIAFDEATAILAGDSLLTLAFDLIARPEVSDSTQVRLTLSQELARAAGVGGMAGGQMMDLESEHRARTEDEIRLLQSLKTGALIRYACRSGAILAQASPQTVETLTRFGEIIGYAFQLADDLLDACGDAEVVGKATGKDADKGKATLLGLMGEDKARKILAGLIEEALSLLAPFEDKADNLTALAKFVAARSN</sequence>
<dbReference type="InterPro" id="IPR053378">
    <property type="entry name" value="Prenyl_diphosphate_synthase"/>
</dbReference>
<dbReference type="PROSITE" id="PS00444">
    <property type="entry name" value="POLYPRENYL_SYNTHASE_2"/>
    <property type="match status" value="1"/>
</dbReference>
<dbReference type="Gene3D" id="1.10.600.10">
    <property type="entry name" value="Farnesyl Diphosphate Synthase"/>
    <property type="match status" value="1"/>
</dbReference>
<dbReference type="FunFam" id="1.10.600.10:FF:000001">
    <property type="entry name" value="Geranylgeranyl diphosphate synthase"/>
    <property type="match status" value="1"/>
</dbReference>
<keyword evidence="3 8" id="KW-0808">Transferase</keyword>
<evidence type="ECO:0000256" key="8">
    <source>
        <dbReference type="RuleBase" id="RU004466"/>
    </source>
</evidence>
<dbReference type="RefSeq" id="WP_028481424.1">
    <property type="nucleotide sequence ID" value="NZ_LVVZ01000010.1"/>
</dbReference>
<dbReference type="EMBL" id="LVVZ01000010">
    <property type="protein sequence ID" value="OKL44905.1"/>
    <property type="molecule type" value="Genomic_DNA"/>
</dbReference>
<evidence type="ECO:0000256" key="4">
    <source>
        <dbReference type="ARBA" id="ARBA00022723"/>
    </source>
</evidence>
<reference evidence="9 10" key="1">
    <citation type="submission" date="2016-03" db="EMBL/GenBank/DDBJ databases">
        <title>Genome sequence of Nesiotobacter sp. nov., a moderately halophilic alphaproteobacterium isolated from the Yellow Sea, China.</title>
        <authorList>
            <person name="Zhang G."/>
            <person name="Zhang R."/>
        </authorList>
    </citation>
    <scope>NUCLEOTIDE SEQUENCE [LARGE SCALE GENOMIC DNA]</scope>
    <source>
        <strain evidence="9 10">WB1-6</strain>
    </source>
</reference>
<gene>
    <name evidence="9" type="ORF">A3843_06385</name>
</gene>
<dbReference type="AlphaFoldDB" id="A0A1U7JJM7"/>
<dbReference type="GO" id="GO:0005737">
    <property type="term" value="C:cytoplasm"/>
    <property type="evidence" value="ECO:0007669"/>
    <property type="project" value="UniProtKB-ARBA"/>
</dbReference>
<dbReference type="PANTHER" id="PTHR43281:SF1">
    <property type="entry name" value="FARNESYL DIPHOSPHATE SYNTHASE"/>
    <property type="match status" value="1"/>
</dbReference>
<dbReference type="Pfam" id="PF00348">
    <property type="entry name" value="polyprenyl_synt"/>
    <property type="match status" value="1"/>
</dbReference>
<protein>
    <recommendedName>
        <fullName evidence="7">Probable farnesyl diphosphate synthase</fullName>
    </recommendedName>
</protein>
<keyword evidence="4" id="KW-0479">Metal-binding</keyword>
<comment type="cofactor">
    <cofactor evidence="1">
        <name>Mg(2+)</name>
        <dbReference type="ChEBI" id="CHEBI:18420"/>
    </cofactor>
</comment>
<dbReference type="GO" id="GO:0004659">
    <property type="term" value="F:prenyltransferase activity"/>
    <property type="evidence" value="ECO:0007669"/>
    <property type="project" value="InterPro"/>
</dbReference>
<dbReference type="InterPro" id="IPR008949">
    <property type="entry name" value="Isoprenoid_synthase_dom_sf"/>
</dbReference>
<comment type="similarity">
    <text evidence="2 8">Belongs to the FPP/GGPP synthase family.</text>
</comment>
<evidence type="ECO:0000313" key="10">
    <source>
        <dbReference type="Proteomes" id="UP000185783"/>
    </source>
</evidence>
<keyword evidence="5" id="KW-0460">Magnesium</keyword>
<dbReference type="SFLD" id="SFLDG01017">
    <property type="entry name" value="Polyprenyl_Transferase_Like"/>
    <property type="match status" value="1"/>
</dbReference>
<dbReference type="STRING" id="197461.A3843_06385"/>
<evidence type="ECO:0000256" key="5">
    <source>
        <dbReference type="ARBA" id="ARBA00022842"/>
    </source>
</evidence>
<dbReference type="PANTHER" id="PTHR43281">
    <property type="entry name" value="FARNESYL DIPHOSPHATE SYNTHASE"/>
    <property type="match status" value="1"/>
</dbReference>
<evidence type="ECO:0000256" key="7">
    <source>
        <dbReference type="ARBA" id="ARBA00069024"/>
    </source>
</evidence>
<organism evidence="9 10">
    <name type="scientific">Pseudovibrio exalbescens</name>
    <dbReference type="NCBI Taxonomy" id="197461"/>
    <lineage>
        <taxon>Bacteria</taxon>
        <taxon>Pseudomonadati</taxon>
        <taxon>Pseudomonadota</taxon>
        <taxon>Alphaproteobacteria</taxon>
        <taxon>Hyphomicrobiales</taxon>
        <taxon>Stappiaceae</taxon>
        <taxon>Pseudovibrio</taxon>
    </lineage>
</organism>
<dbReference type="PROSITE" id="PS00723">
    <property type="entry name" value="POLYPRENYL_SYNTHASE_1"/>
    <property type="match status" value="1"/>
</dbReference>
<name>A0A1U7JJM7_9HYPH</name>
<evidence type="ECO:0000256" key="1">
    <source>
        <dbReference type="ARBA" id="ARBA00001946"/>
    </source>
</evidence>
<evidence type="ECO:0000256" key="6">
    <source>
        <dbReference type="ARBA" id="ARBA00023229"/>
    </source>
</evidence>
<keyword evidence="10" id="KW-1185">Reference proteome</keyword>
<dbReference type="SFLD" id="SFLDS00005">
    <property type="entry name" value="Isoprenoid_Synthase_Type_I"/>
    <property type="match status" value="1"/>
</dbReference>
<evidence type="ECO:0000256" key="3">
    <source>
        <dbReference type="ARBA" id="ARBA00022679"/>
    </source>
</evidence>
<comment type="caution">
    <text evidence="9">The sequence shown here is derived from an EMBL/GenBank/DDBJ whole genome shotgun (WGS) entry which is preliminary data.</text>
</comment>
<evidence type="ECO:0000313" key="9">
    <source>
        <dbReference type="EMBL" id="OKL44905.1"/>
    </source>
</evidence>
<dbReference type="GO" id="GO:0016114">
    <property type="term" value="P:terpenoid biosynthetic process"/>
    <property type="evidence" value="ECO:0007669"/>
    <property type="project" value="UniProtKB-ARBA"/>
</dbReference>
<evidence type="ECO:0000256" key="2">
    <source>
        <dbReference type="ARBA" id="ARBA00006706"/>
    </source>
</evidence>
<dbReference type="CDD" id="cd00685">
    <property type="entry name" value="Trans_IPPS_HT"/>
    <property type="match status" value="1"/>
</dbReference>
<dbReference type="NCBIfam" id="NF045485">
    <property type="entry name" value="FPPsyn"/>
    <property type="match status" value="1"/>
</dbReference>
<dbReference type="Proteomes" id="UP000185783">
    <property type="component" value="Unassembled WGS sequence"/>
</dbReference>
<proteinExistence type="inferred from homology"/>
<dbReference type="InterPro" id="IPR000092">
    <property type="entry name" value="Polyprenyl_synt"/>
</dbReference>
<accession>A0A1U7JJM7</accession>
<keyword evidence="6" id="KW-0414">Isoprene biosynthesis</keyword>
<dbReference type="SUPFAM" id="SSF48576">
    <property type="entry name" value="Terpenoid synthases"/>
    <property type="match status" value="1"/>
</dbReference>